<name>A0A077TU43_PLACU</name>
<protein>
    <submittedName>
        <fullName evidence="2">Fam-a protein</fullName>
    </submittedName>
</protein>
<dbReference type="VEuPathDB" id="PlasmoDB:PCHAS_1468000"/>
<dbReference type="Proteomes" id="UP000071118">
    <property type="component" value="Chromosome 14"/>
</dbReference>
<organism evidence="2">
    <name type="scientific">Plasmodium chabaudi chabaudi</name>
    <dbReference type="NCBI Taxonomy" id="31271"/>
    <lineage>
        <taxon>Eukaryota</taxon>
        <taxon>Sar</taxon>
        <taxon>Alveolata</taxon>
        <taxon>Apicomplexa</taxon>
        <taxon>Aconoidasida</taxon>
        <taxon>Haemosporida</taxon>
        <taxon>Plasmodiidae</taxon>
        <taxon>Plasmodium</taxon>
        <taxon>Plasmodium (Vinckeia)</taxon>
    </lineage>
</organism>
<dbReference type="InterPro" id="IPR006486">
    <property type="entry name" value="PYST_A"/>
</dbReference>
<reference evidence="3 4" key="1">
    <citation type="journal article" date="2014" name="BMC Biol.">
        <title>A comprehensive evaluation of rodent malaria parasite genomes and gene expression.</title>
        <authorList>
            <person name="Otto T.D."/>
            <person name="Bohme U."/>
            <person name="Jackson A.P."/>
            <person name="Hunt M."/>
            <person name="Franke-Fayard B."/>
            <person name="Hoeijmakers W.A."/>
            <person name="Religa A.A."/>
            <person name="Robertson L."/>
            <person name="Sanders M."/>
            <person name="Ogun S.A."/>
            <person name="Cunningham D."/>
            <person name="Erhart A."/>
            <person name="Billker O."/>
            <person name="Khan S.M."/>
            <person name="Stunnenberg H.G."/>
            <person name="Langhorne J."/>
            <person name="Holder A.A."/>
            <person name="Waters A.P."/>
            <person name="Newbold C.I."/>
            <person name="Pain A."/>
            <person name="Berriman M."/>
            <person name="Janse C.J."/>
        </authorList>
    </citation>
    <scope>NUCLEOTIDE SEQUENCE [LARGE SCALE GENOMIC DNA]</scope>
    <source>
        <strain evidence="3 4">AS</strain>
    </source>
</reference>
<evidence type="ECO:0000313" key="3">
    <source>
        <dbReference type="EMBL" id="VTZ71360.1"/>
    </source>
</evidence>
<evidence type="ECO:0000313" key="4">
    <source>
        <dbReference type="Proteomes" id="UP000071118"/>
    </source>
</evidence>
<accession>A0A077TU43</accession>
<dbReference type="EMBL" id="FMIL01000292">
    <property type="protein sequence ID" value="SCL89014.1"/>
    <property type="molecule type" value="Genomic_DNA"/>
</dbReference>
<feature type="chain" id="PRO_5014217038" evidence="1">
    <location>
        <begin position="26"/>
        <end position="273"/>
    </location>
</feature>
<dbReference type="EMBL" id="LK022891">
    <property type="protein sequence ID" value="VTZ71360.1"/>
    <property type="molecule type" value="Genomic_DNA"/>
</dbReference>
<dbReference type="GeneID" id="3489086"/>
<dbReference type="AlphaFoldDB" id="A0A077TU43"/>
<dbReference type="NCBIfam" id="TIGR01599">
    <property type="entry name" value="PYST-A"/>
    <property type="match status" value="1"/>
</dbReference>
<dbReference type="RefSeq" id="XP_016655115.1">
    <property type="nucleotide sequence ID" value="XM_016799879.1"/>
</dbReference>
<evidence type="ECO:0000256" key="1">
    <source>
        <dbReference type="SAM" id="SignalP"/>
    </source>
</evidence>
<reference evidence="3" key="2">
    <citation type="submission" date="2014-05" db="EMBL/GenBank/DDBJ databases">
        <authorList>
            <person name="Aslett M.A."/>
            <person name="De Silva N."/>
        </authorList>
    </citation>
    <scope>NUCLEOTIDE SEQUENCE</scope>
    <source>
        <strain evidence="3">AS</strain>
    </source>
</reference>
<reference evidence="2" key="3">
    <citation type="submission" date="2016-08" db="EMBL/GenBank/DDBJ databases">
        <authorList>
            <consortium name="Pathogen Informatics"/>
        </authorList>
    </citation>
    <scope>NUCLEOTIDE SEQUENCE</scope>
    <source>
        <strain evidence="2">AJ</strain>
        <strain evidence="3">AS</strain>
    </source>
</reference>
<dbReference type="OrthoDB" id="370526at2759"/>
<proteinExistence type="predicted"/>
<sequence>MNKVYIKIVLALLSLAGYMENIAFASETDEKCTMKPCGLRQKDVMEEYKDKECEDTDETLQVVEYAQDASVLLMKLSETGVESYSLDSKKSENENIYSKKIGNVDIGRLELTIPSSSKYIDILRKIWDFKDHQKKDNKFIDGKVVRIYCKYCVLFEKQINSQKRYAIGARIRKTDDKTVIVSPTRAIKYDGEINQETDLKKIFENEKSIEADIDPEEALTKLGDNIAGFVVKRDDDQVHITYINAIVEGDNYTTDKKNRDITYKNILSIPQQI</sequence>
<keyword evidence="1" id="KW-0732">Signal</keyword>
<keyword evidence="4" id="KW-1185">Reference proteome</keyword>
<feature type="signal peptide" evidence="1">
    <location>
        <begin position="1"/>
        <end position="25"/>
    </location>
</feature>
<gene>
    <name evidence="2" type="ORF">PCHAJ_000514800</name>
    <name evidence="3" type="ORF">PCHAS_1468000</name>
</gene>
<evidence type="ECO:0000313" key="2">
    <source>
        <dbReference type="EMBL" id="SCL89014.1"/>
    </source>
</evidence>
<dbReference type="KEGG" id="pcb:PCHAS_1468000"/>
<dbReference type="Proteomes" id="UP000507163">
    <property type="component" value="Unassembled WGS sequence"/>
</dbReference>